<keyword evidence="3 9" id="KW-0032">Aminotransferase</keyword>
<proteinExistence type="inferred from homology"/>
<evidence type="ECO:0000256" key="6">
    <source>
        <dbReference type="ARBA" id="ARBA00022898"/>
    </source>
</evidence>
<comment type="similarity">
    <text evidence="2">Belongs to the class-IV pyridoxal-phosphate-dependent aminotransferase family.</text>
</comment>
<comment type="cofactor">
    <cofactor evidence="1">
        <name>pyridoxal 5'-phosphate</name>
        <dbReference type="ChEBI" id="CHEBI:597326"/>
    </cofactor>
</comment>
<dbReference type="NCBIfam" id="NF009897">
    <property type="entry name" value="PRK13357.1"/>
    <property type="match status" value="1"/>
</dbReference>
<dbReference type="InterPro" id="IPR005786">
    <property type="entry name" value="B_amino_transII"/>
</dbReference>
<dbReference type="Pfam" id="PF01063">
    <property type="entry name" value="Aminotran_4"/>
    <property type="match status" value="1"/>
</dbReference>
<evidence type="ECO:0000256" key="8">
    <source>
        <dbReference type="PIRSR" id="PIRSR006468-1"/>
    </source>
</evidence>
<reference evidence="9" key="1">
    <citation type="submission" date="2013-01" db="EMBL/GenBank/DDBJ databases">
        <title>Genomic Cooperation Between Trypanosomatids and Their Bacterial Endosymbionts in the Synthesis of Essential Amino Acids Heavily Influenced by Multiple Lateral Gene Transfer Events.</title>
        <authorList>
            <person name="Alves J.M.P."/>
            <person name="Klein C."/>
            <person name="Maia da Silva F."/>
            <person name="Costa Martins A.G."/>
            <person name="Serrano M.G."/>
            <person name="Buck G.A."/>
            <person name="Vasconcelos A.T.R."/>
            <person name="France-Sagot M."/>
            <person name="Teixeira M.M.G."/>
            <person name="Motta M.C.M."/>
            <person name="Camargo E.P."/>
        </authorList>
    </citation>
    <scope>NUCLEOTIDE SEQUENCE</scope>
</reference>
<dbReference type="EC" id="2.6.1.42" evidence="9"/>
<evidence type="ECO:0000256" key="7">
    <source>
        <dbReference type="ARBA" id="ARBA00023304"/>
    </source>
</evidence>
<dbReference type="PANTHER" id="PTHR11825">
    <property type="entry name" value="SUBGROUP IIII AMINOTRANSFERASE"/>
    <property type="match status" value="1"/>
</dbReference>
<dbReference type="GO" id="GO:0008652">
    <property type="term" value="P:amino acid biosynthetic process"/>
    <property type="evidence" value="ECO:0007669"/>
    <property type="project" value="UniProtKB-KW"/>
</dbReference>
<dbReference type="InterPro" id="IPR033939">
    <property type="entry name" value="BCAT_family"/>
</dbReference>
<dbReference type="GO" id="GO:0009082">
    <property type="term" value="P:branched-chain amino acid biosynthetic process"/>
    <property type="evidence" value="ECO:0007669"/>
    <property type="project" value="UniProtKB-KW"/>
</dbReference>
<dbReference type="GO" id="GO:0004084">
    <property type="term" value="F:branched-chain-amino-acid transaminase activity"/>
    <property type="evidence" value="ECO:0007669"/>
    <property type="project" value="UniProtKB-EC"/>
</dbReference>
<dbReference type="SUPFAM" id="SSF56752">
    <property type="entry name" value="D-aminoacid aminotransferase-like PLP-dependent enzymes"/>
    <property type="match status" value="1"/>
</dbReference>
<protein>
    <submittedName>
        <fullName evidence="9">Branched-chain-amino-acid transaminase</fullName>
        <ecNumber evidence="9">2.6.1.42</ecNumber>
    </submittedName>
</protein>
<evidence type="ECO:0000256" key="1">
    <source>
        <dbReference type="ARBA" id="ARBA00001933"/>
    </source>
</evidence>
<dbReference type="PANTHER" id="PTHR11825:SF44">
    <property type="entry name" value="BRANCHED-CHAIN-AMINO-ACID AMINOTRANSFERASE"/>
    <property type="match status" value="1"/>
</dbReference>
<dbReference type="InterPro" id="IPR036038">
    <property type="entry name" value="Aminotransferase-like"/>
</dbReference>
<organism evidence="9">
    <name type="scientific">Strigomonas oncopelti</name>
    <name type="common">Parasitic flagellate</name>
    <name type="synonym">Crithidia oncopelti</name>
    <dbReference type="NCBI Taxonomy" id="5657"/>
    <lineage>
        <taxon>Eukaryota</taxon>
        <taxon>Discoba</taxon>
        <taxon>Euglenozoa</taxon>
        <taxon>Kinetoplastea</taxon>
        <taxon>Metakinetoplastina</taxon>
        <taxon>Trypanosomatida</taxon>
        <taxon>Trypanosomatidae</taxon>
        <taxon>Strigomonadinae</taxon>
        <taxon>Strigomonas</taxon>
    </lineage>
</organism>
<dbReference type="Gene3D" id="3.20.10.10">
    <property type="entry name" value="D-amino Acid Aminotransferase, subunit A, domain 2"/>
    <property type="match status" value="1"/>
</dbReference>
<evidence type="ECO:0000256" key="2">
    <source>
        <dbReference type="ARBA" id="ARBA00009320"/>
    </source>
</evidence>
<feature type="modified residue" description="N6-(pyridoxal phosphate)lysine" evidence="8">
    <location>
        <position position="235"/>
    </location>
</feature>
<sequence>MLRVSFSLRQSLQKAAASFKAADLRKDLTPTPPPLRPLDNVVFGSYFTPHMMTIDFADGKWHAPEIKPFQNFSLPPQSSVLHYAMTCFEGMKAYADAADIERVAAGETLTRQRVRLFRPDKNIQRLQRSMARLCFPSFDQDEFQQLLDEYVRTEASYVPKKMGYSLYLRPTAMGIGRTLSAAPSNMVRLFVIASPVGPYYATAGKDGGVCDAPAVKLLVEESDRRAWPGGTGAIKLGLNYGISMHAQAKAQSMGYNQVLWLGPNCEVQEAGSMNFLVLWRNKATNELELVTAPLDGSTLPGITRDSVISLARGWGYKVKEEAYTIDDMITALVEGRLVECFGCGTAAVITPVAELHYKITDFTLPTPKDGGLAGRLLRELLAIQYGQKLHEWSHLVETVPTK</sequence>
<dbReference type="InterPro" id="IPR043132">
    <property type="entry name" value="BCAT-like_C"/>
</dbReference>
<dbReference type="EMBL" id="KC545105">
    <property type="protein sequence ID" value="AGT02635.1"/>
    <property type="molecule type" value="Genomic_DNA"/>
</dbReference>
<dbReference type="CDD" id="cd01557">
    <property type="entry name" value="BCAT_beta_family"/>
    <property type="match status" value="1"/>
</dbReference>
<evidence type="ECO:0000256" key="5">
    <source>
        <dbReference type="ARBA" id="ARBA00022679"/>
    </source>
</evidence>
<dbReference type="Gene3D" id="3.30.470.10">
    <property type="match status" value="1"/>
</dbReference>
<evidence type="ECO:0000256" key="4">
    <source>
        <dbReference type="ARBA" id="ARBA00022605"/>
    </source>
</evidence>
<dbReference type="InterPro" id="IPR043131">
    <property type="entry name" value="BCAT-like_N"/>
</dbReference>
<evidence type="ECO:0000313" key="9">
    <source>
        <dbReference type="EMBL" id="AGT02635.1"/>
    </source>
</evidence>
<dbReference type="AlphaFoldDB" id="U5KLS2"/>
<evidence type="ECO:0000256" key="3">
    <source>
        <dbReference type="ARBA" id="ARBA00022576"/>
    </source>
</evidence>
<dbReference type="InterPro" id="IPR001544">
    <property type="entry name" value="Aminotrans_IV"/>
</dbReference>
<dbReference type="NCBIfam" id="TIGR01123">
    <property type="entry name" value="ilvE_II"/>
    <property type="match status" value="1"/>
</dbReference>
<keyword evidence="5 9" id="KW-0808">Transferase</keyword>
<keyword evidence="4" id="KW-0028">Amino-acid biosynthesis</keyword>
<dbReference type="PIRSF" id="PIRSF006468">
    <property type="entry name" value="BCAT1"/>
    <property type="match status" value="1"/>
</dbReference>
<keyword evidence="7" id="KW-0100">Branched-chain amino acid biosynthesis</keyword>
<keyword evidence="6" id="KW-0663">Pyridoxal phosphate</keyword>
<accession>U5KLS2</accession>
<name>U5KLS2_STROO</name>